<evidence type="ECO:0000313" key="2">
    <source>
        <dbReference type="Proteomes" id="UP000009073"/>
    </source>
</evidence>
<protein>
    <recommendedName>
        <fullName evidence="3">DUF2750 domain-containing protein</fullName>
    </recommendedName>
</protein>
<dbReference type="AlphaFoldDB" id="C4LEE4"/>
<accession>C4LEE4</accession>
<dbReference type="OrthoDB" id="2936081at2"/>
<dbReference type="HOGENOM" id="CLU_126055_1_0_6"/>
<evidence type="ECO:0000313" key="1">
    <source>
        <dbReference type="EMBL" id="ACQ92961.1"/>
    </source>
</evidence>
<keyword evidence="2" id="KW-1185">Reference proteome</keyword>
<proteinExistence type="predicted"/>
<reference evidence="2" key="1">
    <citation type="submission" date="2009-05" db="EMBL/GenBank/DDBJ databases">
        <title>Complete sequence of Tolumonas auensis DSM 9187.</title>
        <authorList>
            <consortium name="US DOE Joint Genome Institute"/>
            <person name="Lucas S."/>
            <person name="Copeland A."/>
            <person name="Lapidus A."/>
            <person name="Glavina del Rio T."/>
            <person name="Tice H."/>
            <person name="Bruce D."/>
            <person name="Goodwin L."/>
            <person name="Pitluck S."/>
            <person name="Chertkov O."/>
            <person name="Brettin T."/>
            <person name="Detter J.C."/>
            <person name="Han C."/>
            <person name="Larimer F."/>
            <person name="Land M."/>
            <person name="Hauser L."/>
            <person name="Kyrpides N."/>
            <person name="Mikhailova N."/>
            <person name="Spring S."/>
            <person name="Beller H."/>
        </authorList>
    </citation>
    <scope>NUCLEOTIDE SEQUENCE [LARGE SCALE GENOMIC DNA]</scope>
    <source>
        <strain evidence="2">DSM 9187 / TA4</strain>
    </source>
</reference>
<dbReference type="STRING" id="595494.Tola_1346"/>
<dbReference type="Pfam" id="PF11042">
    <property type="entry name" value="DUF2750"/>
    <property type="match status" value="1"/>
</dbReference>
<reference evidence="1 2" key="2">
    <citation type="journal article" date="2011" name="Stand. Genomic Sci.">
        <title>Complete genome sequence of Tolumonas auensis type strain (TA 4).</title>
        <authorList>
            <person name="Chertkov O."/>
            <person name="Copeland A."/>
            <person name="Lucas S."/>
            <person name="Lapidus A."/>
            <person name="Berry K.W."/>
            <person name="Detter J.C."/>
            <person name="Del Rio T.G."/>
            <person name="Hammon N."/>
            <person name="Dalin E."/>
            <person name="Tice H."/>
            <person name="Pitluck S."/>
            <person name="Richardson P."/>
            <person name="Bruce D."/>
            <person name="Goodwin L."/>
            <person name="Han C."/>
            <person name="Tapia R."/>
            <person name="Saunders E."/>
            <person name="Schmutz J."/>
            <person name="Brettin T."/>
            <person name="Larimer F."/>
            <person name="Land M."/>
            <person name="Hauser L."/>
            <person name="Spring S."/>
            <person name="Rohde M."/>
            <person name="Kyrpides N.C."/>
            <person name="Ivanova N."/>
            <person name="Goker M."/>
            <person name="Beller H.R."/>
            <person name="Klenk H.P."/>
            <person name="Woyke T."/>
        </authorList>
    </citation>
    <scope>NUCLEOTIDE SEQUENCE [LARGE SCALE GENOMIC DNA]</scope>
    <source>
        <strain evidence="2">DSM 9187 / TA4</strain>
    </source>
</reference>
<dbReference type="Proteomes" id="UP000009073">
    <property type="component" value="Chromosome"/>
</dbReference>
<dbReference type="EMBL" id="CP001616">
    <property type="protein sequence ID" value="ACQ92961.1"/>
    <property type="molecule type" value="Genomic_DNA"/>
</dbReference>
<dbReference type="eggNOG" id="ENOG5031V4J">
    <property type="taxonomic scope" value="Bacteria"/>
</dbReference>
<organism evidence="1 2">
    <name type="scientific">Tolumonas auensis (strain DSM 9187 / NBRC 110442 / TA 4)</name>
    <dbReference type="NCBI Taxonomy" id="595494"/>
    <lineage>
        <taxon>Bacteria</taxon>
        <taxon>Pseudomonadati</taxon>
        <taxon>Pseudomonadota</taxon>
        <taxon>Gammaproteobacteria</taxon>
        <taxon>Aeromonadales</taxon>
        <taxon>Aeromonadaceae</taxon>
        <taxon>Tolumonas</taxon>
    </lineage>
</organism>
<gene>
    <name evidence="1" type="ordered locus">Tola_1346</name>
</gene>
<name>C4LEE4_TOLAT</name>
<dbReference type="KEGG" id="tau:Tola_1346"/>
<sequence>MSYELTELERNAALRLNADYRYDHFISKVARSGELWALKDENGLLFLKSDNDETCLPVWPHAEYAQLWAVGDQAHYQPQSITLKIWLERWTDGLTQDGIAVTVFPIQGEENLVEEPSELAESLNKKLEQYAQEA</sequence>
<evidence type="ECO:0008006" key="3">
    <source>
        <dbReference type="Google" id="ProtNLM"/>
    </source>
</evidence>
<dbReference type="RefSeq" id="WP_012729560.1">
    <property type="nucleotide sequence ID" value="NC_012691.1"/>
</dbReference>
<dbReference type="InterPro" id="IPR021284">
    <property type="entry name" value="DUF2750"/>
</dbReference>